<dbReference type="InterPro" id="IPR035919">
    <property type="entry name" value="EAL_sf"/>
</dbReference>
<dbReference type="RefSeq" id="WP_120110037.1">
    <property type="nucleotide sequence ID" value="NZ_QXQB01000002.1"/>
</dbReference>
<gene>
    <name evidence="3" type="ORF">D3P09_11925</name>
</gene>
<dbReference type="InterPro" id="IPR001633">
    <property type="entry name" value="EAL_dom"/>
</dbReference>
<protein>
    <submittedName>
        <fullName evidence="3">Bifunctional diguanylate cyclase/phosphodiesterase</fullName>
    </submittedName>
</protein>
<feature type="domain" description="GGDEF" evidence="2">
    <location>
        <begin position="29"/>
        <end position="167"/>
    </location>
</feature>
<dbReference type="PROSITE" id="PS50883">
    <property type="entry name" value="EAL"/>
    <property type="match status" value="1"/>
</dbReference>
<reference evidence="3 4" key="1">
    <citation type="submission" date="2018-09" db="EMBL/GenBank/DDBJ databases">
        <title>Paenibacillus aracenensis nov. sp. isolated from a cave in southern Spain.</title>
        <authorList>
            <person name="Jurado V."/>
            <person name="Gutierrez-Patricio S."/>
            <person name="Gonzalez-Pimentel J.L."/>
            <person name="Miller A.Z."/>
            <person name="Laiz L."/>
            <person name="Saiz-Jimenez C."/>
        </authorList>
    </citation>
    <scope>NUCLEOTIDE SEQUENCE [LARGE SCALE GENOMIC DNA]</scope>
    <source>
        <strain evidence="3 4">JCM 19203</strain>
    </source>
</reference>
<accession>A0A3A6Q270</accession>
<evidence type="ECO:0000313" key="4">
    <source>
        <dbReference type="Proteomes" id="UP000267798"/>
    </source>
</evidence>
<organism evidence="3 4">
    <name type="scientific">Paenibacillus pinisoli</name>
    <dbReference type="NCBI Taxonomy" id="1276110"/>
    <lineage>
        <taxon>Bacteria</taxon>
        <taxon>Bacillati</taxon>
        <taxon>Bacillota</taxon>
        <taxon>Bacilli</taxon>
        <taxon>Bacillales</taxon>
        <taxon>Paenibacillaceae</taxon>
        <taxon>Paenibacillus</taxon>
    </lineage>
</organism>
<name>A0A3A6Q270_9BACL</name>
<dbReference type="PANTHER" id="PTHR33121">
    <property type="entry name" value="CYCLIC DI-GMP PHOSPHODIESTERASE PDEF"/>
    <property type="match status" value="1"/>
</dbReference>
<dbReference type="InterPro" id="IPR000160">
    <property type="entry name" value="GGDEF_dom"/>
</dbReference>
<dbReference type="SUPFAM" id="SSF55073">
    <property type="entry name" value="Nucleotide cyclase"/>
    <property type="match status" value="1"/>
</dbReference>
<dbReference type="GO" id="GO:0071111">
    <property type="term" value="F:cyclic-guanylate-specific phosphodiesterase activity"/>
    <property type="evidence" value="ECO:0007669"/>
    <property type="project" value="InterPro"/>
</dbReference>
<dbReference type="AlphaFoldDB" id="A0A3A6Q270"/>
<proteinExistence type="predicted"/>
<dbReference type="PROSITE" id="PS50887">
    <property type="entry name" value="GGDEF"/>
    <property type="match status" value="1"/>
</dbReference>
<comment type="caution">
    <text evidence="3">The sequence shown here is derived from an EMBL/GenBank/DDBJ whole genome shotgun (WGS) entry which is preliminary data.</text>
</comment>
<dbReference type="PANTHER" id="PTHR33121:SF79">
    <property type="entry name" value="CYCLIC DI-GMP PHOSPHODIESTERASE PDED-RELATED"/>
    <property type="match status" value="1"/>
</dbReference>
<dbReference type="InterPro" id="IPR029787">
    <property type="entry name" value="Nucleotide_cyclase"/>
</dbReference>
<dbReference type="Gene3D" id="3.30.70.270">
    <property type="match status" value="1"/>
</dbReference>
<dbReference type="SUPFAM" id="SSF141868">
    <property type="entry name" value="EAL domain-like"/>
    <property type="match status" value="1"/>
</dbReference>
<evidence type="ECO:0000259" key="2">
    <source>
        <dbReference type="PROSITE" id="PS50887"/>
    </source>
</evidence>
<evidence type="ECO:0000313" key="3">
    <source>
        <dbReference type="EMBL" id="RJX40074.1"/>
    </source>
</evidence>
<dbReference type="OrthoDB" id="9759607at2"/>
<dbReference type="CDD" id="cd01948">
    <property type="entry name" value="EAL"/>
    <property type="match status" value="1"/>
</dbReference>
<dbReference type="SMART" id="SM00052">
    <property type="entry name" value="EAL"/>
    <property type="match status" value="1"/>
</dbReference>
<dbReference type="InterPro" id="IPR050706">
    <property type="entry name" value="Cyclic-di-GMP_PDE-like"/>
</dbReference>
<dbReference type="Proteomes" id="UP000267798">
    <property type="component" value="Unassembled WGS sequence"/>
</dbReference>
<dbReference type="EMBL" id="QXQB01000002">
    <property type="protein sequence ID" value="RJX40074.1"/>
    <property type="molecule type" value="Genomic_DNA"/>
</dbReference>
<dbReference type="NCBIfam" id="TIGR00254">
    <property type="entry name" value="GGDEF"/>
    <property type="match status" value="1"/>
</dbReference>
<sequence length="443" mass="49362">MEGPIELSGRGKAFTQLELAIQGARVAGKRLLVALVDLDKFYRVNETRGTAFGNEVLTIVASRLGQTEASHTDAAKPSVCKVDGNTFLIMMEIEKEAPQCWKAVDAIKHAVEQPVSDSGKELYMTCSIGASLFPQDGLTSERMLCRTESALYQAKELGGNRTVFYNAEDTNRMNRRIAIEMGLRPALFLRQFHLSYQPIYRLSDGRLRGFEALIRWQHPELGLISPHEFIPIAEYNGLIIPIGEWVLREACKMLAGMTEYGLSGLTMSVNISPVQMQDPSFVQTVWNIIHEFGLSRQSVELDITEHIMMHSSEQSIMAITQLRAGGIRIALDGFGAGFSSLHHLMELPVHCLKLDKSFIRRIDLQSAERHVVEAIIGLMRKLGLEVVAEGVEYKEQYELLKEWGCHYVQGYLLGMPMDPTVIDTSMLGSFVDANGKKAAAGRV</sequence>
<keyword evidence="4" id="KW-1185">Reference proteome</keyword>
<dbReference type="InterPro" id="IPR043128">
    <property type="entry name" value="Rev_trsase/Diguanyl_cyclase"/>
</dbReference>
<dbReference type="Pfam" id="PF00563">
    <property type="entry name" value="EAL"/>
    <property type="match status" value="1"/>
</dbReference>
<dbReference type="Gene3D" id="3.20.20.450">
    <property type="entry name" value="EAL domain"/>
    <property type="match status" value="1"/>
</dbReference>
<dbReference type="Pfam" id="PF00990">
    <property type="entry name" value="GGDEF"/>
    <property type="match status" value="1"/>
</dbReference>
<evidence type="ECO:0000259" key="1">
    <source>
        <dbReference type="PROSITE" id="PS50883"/>
    </source>
</evidence>
<feature type="domain" description="EAL" evidence="1">
    <location>
        <begin position="176"/>
        <end position="430"/>
    </location>
</feature>
<dbReference type="CDD" id="cd01949">
    <property type="entry name" value="GGDEF"/>
    <property type="match status" value="1"/>
</dbReference>
<dbReference type="SMART" id="SM00267">
    <property type="entry name" value="GGDEF"/>
    <property type="match status" value="1"/>
</dbReference>